<dbReference type="AlphaFoldDB" id="A0A4Q9M051"/>
<gene>
    <name evidence="1" type="ORF">CWI37_0065p0030</name>
    <name evidence="2" type="ORF">CWI38_0390p0020</name>
</gene>
<name>A0A4Q9M051_9MICR</name>
<evidence type="ECO:0000313" key="3">
    <source>
        <dbReference type="Proteomes" id="UP000292282"/>
    </source>
</evidence>
<protein>
    <submittedName>
        <fullName evidence="2">Uncharacterized protein</fullName>
    </submittedName>
</protein>
<comment type="caution">
    <text evidence="2">The sequence shown here is derived from an EMBL/GenBank/DDBJ whole genome shotgun (WGS) entry which is preliminary data.</text>
</comment>
<accession>A0A4Q9M051</accession>
<sequence>MISHCLPNDKMTLDTYYTILYFLEYLRVKYNDKLREVLRLCFVNLSISIVTDDFDIETVSFHFSKQEYFSHQLFKKLSQEYFKFSKFKINMIDPFFPKKNIL</sequence>
<dbReference type="Proteomes" id="UP000292282">
    <property type="component" value="Unassembled WGS sequence"/>
</dbReference>
<proteinExistence type="predicted"/>
<keyword evidence="3" id="KW-1185">Reference proteome</keyword>
<evidence type="ECO:0000313" key="2">
    <source>
        <dbReference type="EMBL" id="TBU13571.1"/>
    </source>
</evidence>
<reference evidence="3 4" key="1">
    <citation type="submission" date="2017-12" db="EMBL/GenBank/DDBJ databases">
        <authorList>
            <person name="Pombert J.-F."/>
            <person name="Haag K.L."/>
            <person name="Ebert D."/>
        </authorList>
    </citation>
    <scope>NUCLEOTIDE SEQUENCE [LARGE SCALE GENOMIC DNA]</scope>
    <source>
        <strain evidence="1">FI-OER-3-3</strain>
        <strain evidence="2">IL-G-3</strain>
    </source>
</reference>
<organism evidence="2 3">
    <name type="scientific">Hamiltosporidium tvaerminnensis</name>
    <dbReference type="NCBI Taxonomy" id="1176355"/>
    <lineage>
        <taxon>Eukaryota</taxon>
        <taxon>Fungi</taxon>
        <taxon>Fungi incertae sedis</taxon>
        <taxon>Microsporidia</taxon>
        <taxon>Dubosqiidae</taxon>
        <taxon>Hamiltosporidium</taxon>
    </lineage>
</organism>
<dbReference type="EMBL" id="PITK01000390">
    <property type="protein sequence ID" value="TBU13571.1"/>
    <property type="molecule type" value="Genomic_DNA"/>
</dbReference>
<evidence type="ECO:0000313" key="4">
    <source>
        <dbReference type="Proteomes" id="UP000292362"/>
    </source>
</evidence>
<dbReference type="VEuPathDB" id="MicrosporidiaDB:CWI37_0065p0030"/>
<dbReference type="Proteomes" id="UP000292362">
    <property type="component" value="Unassembled WGS sequence"/>
</dbReference>
<dbReference type="EMBL" id="PITJ01000065">
    <property type="protein sequence ID" value="TBU04976.1"/>
    <property type="molecule type" value="Genomic_DNA"/>
</dbReference>
<evidence type="ECO:0000313" key="1">
    <source>
        <dbReference type="EMBL" id="TBU04976.1"/>
    </source>
</evidence>
<dbReference type="VEuPathDB" id="MicrosporidiaDB:CWI38_0390p0020"/>